<protein>
    <submittedName>
        <fullName evidence="3">Transposase</fullName>
    </submittedName>
</protein>
<evidence type="ECO:0000259" key="1">
    <source>
        <dbReference type="Pfam" id="PF01548"/>
    </source>
</evidence>
<dbReference type="InterPro" id="IPR047650">
    <property type="entry name" value="Transpos_IS110"/>
</dbReference>
<evidence type="ECO:0000259" key="2">
    <source>
        <dbReference type="Pfam" id="PF02371"/>
    </source>
</evidence>
<dbReference type="GO" id="GO:0004803">
    <property type="term" value="F:transposase activity"/>
    <property type="evidence" value="ECO:0007669"/>
    <property type="project" value="InterPro"/>
</dbReference>
<dbReference type="InterPro" id="IPR002525">
    <property type="entry name" value="Transp_IS110-like_N"/>
</dbReference>
<proteinExistence type="predicted"/>
<dbReference type="OrthoDB" id="1523051at2"/>
<gene>
    <name evidence="3" type="ORF">NBG4_1260004</name>
</gene>
<keyword evidence="4" id="KW-1185">Reference proteome</keyword>
<sequence>MTFYCGIDLHSKKSHVCVIDKDGKKVKEENLNNDLALILQFLKPFGKDVHIAIESTINWYWIVDGLQESGYDVRLARTLGLHMITGAKVKTDRRDAFKLAKLLRMGEIPEAYIYPKEKRPLRDLLRRRAGLVQQRAECYSSLRVQFMKYNLNTMSDTEVKQLLPSDFDIVPIPQELKDYCVMILQRIELLSNQIDELNTYLKNVTLEDPTFKILLTLPGVLYVLGLTIYYEIGDIGRFDSVRQFASYCRLVPGISQSSDKVKRGKGSNQGNHYLKWAFTQAANLAVRYYPTLRKFRDKHANRRKGKAAIMIANCILAHKIANATFHMMKEGVPFDEAKLFG</sequence>
<feature type="domain" description="Transposase IS110-like N-terminal" evidence="1">
    <location>
        <begin position="5"/>
        <end position="143"/>
    </location>
</feature>
<accession>A0A2U3QEW7</accession>
<dbReference type="EMBL" id="OUUY01000031">
    <property type="protein sequence ID" value="SPP99869.1"/>
    <property type="molecule type" value="Genomic_DNA"/>
</dbReference>
<dbReference type="PANTHER" id="PTHR33055:SF15">
    <property type="entry name" value="TRANSPOSASE-RELATED"/>
    <property type="match status" value="1"/>
</dbReference>
<dbReference type="AlphaFoldDB" id="A0A2U3QEW7"/>
<dbReference type="Pfam" id="PF01548">
    <property type="entry name" value="DEDD_Tnp_IS110"/>
    <property type="match status" value="1"/>
</dbReference>
<dbReference type="Pfam" id="PF02371">
    <property type="entry name" value="Transposase_20"/>
    <property type="match status" value="1"/>
</dbReference>
<dbReference type="GO" id="GO:0003677">
    <property type="term" value="F:DNA binding"/>
    <property type="evidence" value="ECO:0007669"/>
    <property type="project" value="InterPro"/>
</dbReference>
<feature type="domain" description="Transposase IS116/IS110/IS902 C-terminal" evidence="2">
    <location>
        <begin position="212"/>
        <end position="295"/>
    </location>
</feature>
<dbReference type="NCBIfam" id="NF033542">
    <property type="entry name" value="transpos_IS110"/>
    <property type="match status" value="1"/>
</dbReference>
<reference evidence="4" key="1">
    <citation type="submission" date="2018-03" db="EMBL/GenBank/DDBJ databases">
        <authorList>
            <person name="Zecchin S."/>
        </authorList>
    </citation>
    <scope>NUCLEOTIDE SEQUENCE [LARGE SCALE GENOMIC DNA]</scope>
</reference>
<name>A0A2U3QEW7_9BACT</name>
<dbReference type="InterPro" id="IPR003346">
    <property type="entry name" value="Transposase_20"/>
</dbReference>
<evidence type="ECO:0000313" key="4">
    <source>
        <dbReference type="Proteomes" id="UP000245125"/>
    </source>
</evidence>
<dbReference type="GO" id="GO:0006313">
    <property type="term" value="P:DNA transposition"/>
    <property type="evidence" value="ECO:0007669"/>
    <property type="project" value="InterPro"/>
</dbReference>
<organism evidence="3 4">
    <name type="scientific">Candidatus Sulfobium mesophilum</name>
    <dbReference type="NCBI Taxonomy" id="2016548"/>
    <lineage>
        <taxon>Bacteria</taxon>
        <taxon>Pseudomonadati</taxon>
        <taxon>Nitrospirota</taxon>
        <taxon>Nitrospiria</taxon>
        <taxon>Nitrospirales</taxon>
        <taxon>Nitrospiraceae</taxon>
        <taxon>Candidatus Sulfobium</taxon>
    </lineage>
</organism>
<dbReference type="PANTHER" id="PTHR33055">
    <property type="entry name" value="TRANSPOSASE FOR INSERTION SEQUENCE ELEMENT IS1111A"/>
    <property type="match status" value="1"/>
</dbReference>
<evidence type="ECO:0000313" key="3">
    <source>
        <dbReference type="EMBL" id="SPP99869.1"/>
    </source>
</evidence>
<dbReference type="Proteomes" id="UP000245125">
    <property type="component" value="Unassembled WGS sequence"/>
</dbReference>